<gene>
    <name evidence="3" type="ORF">IV203_017019</name>
</gene>
<dbReference type="CDD" id="cd04301">
    <property type="entry name" value="NAT_SF"/>
    <property type="match status" value="1"/>
</dbReference>
<comment type="caution">
    <text evidence="3">The sequence shown here is derived from an EMBL/GenBank/DDBJ whole genome shotgun (WGS) entry which is preliminary data.</text>
</comment>
<dbReference type="EMBL" id="JAGRRH010000020">
    <property type="protein sequence ID" value="KAG7348314.1"/>
    <property type="molecule type" value="Genomic_DNA"/>
</dbReference>
<dbReference type="Pfam" id="PF02550">
    <property type="entry name" value="AcetylCoA_hydro"/>
    <property type="match status" value="1"/>
</dbReference>
<dbReference type="PANTHER" id="PTHR21432">
    <property type="entry name" value="ACETYL-COA HYDROLASE-RELATED"/>
    <property type="match status" value="1"/>
</dbReference>
<reference evidence="3" key="1">
    <citation type="journal article" date="2021" name="Sci. Rep.">
        <title>Diploid genomic architecture of Nitzschia inconspicua, an elite biomass production diatom.</title>
        <authorList>
            <person name="Oliver A."/>
            <person name="Podell S."/>
            <person name="Pinowska A."/>
            <person name="Traller J.C."/>
            <person name="Smith S.R."/>
            <person name="McClure R."/>
            <person name="Beliaev A."/>
            <person name="Bohutskyi P."/>
            <person name="Hill E.A."/>
            <person name="Rabines A."/>
            <person name="Zheng H."/>
            <person name="Allen L.Z."/>
            <person name="Kuo A."/>
            <person name="Grigoriev I.V."/>
            <person name="Allen A.E."/>
            <person name="Hazlebeck D."/>
            <person name="Allen E.E."/>
        </authorList>
    </citation>
    <scope>NUCLEOTIDE SEQUENCE</scope>
    <source>
        <strain evidence="3">Hildebrandi</strain>
    </source>
</reference>
<name>A0A9K3PKJ0_9STRA</name>
<dbReference type="InterPro" id="IPR046433">
    <property type="entry name" value="ActCoA_hydro"/>
</dbReference>
<evidence type="ECO:0000313" key="4">
    <source>
        <dbReference type="Proteomes" id="UP000693970"/>
    </source>
</evidence>
<keyword evidence="4" id="KW-1185">Reference proteome</keyword>
<dbReference type="GO" id="GO:0006083">
    <property type="term" value="P:acetate metabolic process"/>
    <property type="evidence" value="ECO:0007669"/>
    <property type="project" value="InterPro"/>
</dbReference>
<dbReference type="PROSITE" id="PS51186">
    <property type="entry name" value="GNAT"/>
    <property type="match status" value="1"/>
</dbReference>
<dbReference type="GO" id="GO:0008775">
    <property type="term" value="F:acetate CoA-transferase activity"/>
    <property type="evidence" value="ECO:0007669"/>
    <property type="project" value="InterPro"/>
</dbReference>
<evidence type="ECO:0000313" key="3">
    <source>
        <dbReference type="EMBL" id="KAG7348314.1"/>
    </source>
</evidence>
<dbReference type="InterPro" id="IPR003702">
    <property type="entry name" value="ActCoA_hydro_N"/>
</dbReference>
<dbReference type="InterPro" id="IPR000182">
    <property type="entry name" value="GNAT_dom"/>
</dbReference>
<dbReference type="GO" id="GO:0016747">
    <property type="term" value="F:acyltransferase activity, transferring groups other than amino-acyl groups"/>
    <property type="evidence" value="ECO:0007669"/>
    <property type="project" value="InterPro"/>
</dbReference>
<sequence length="651" mass="72870">MVETEDFLKSGSVVLACTPSVSWESKNISLPEVVDKIENGNSLYIGSCAATAESTLQELTDNWKLADIRIIQMLPGGNLPHLSENVDRFRTLSFYSFQRTGYYQQDAGEGLQDYSPVSVVSVPRLLREGELHVDVAIIKVTPPHKNFVSLGMGVELTKDFIRHAKLVIAEVNENMPWTEGHSKIPCSDIDWWVSVNKPLSTTKELWPGFFEQPTFAPEVLEKIGENVIKEIPDRATVKFGVSPLCYSIFPFLRQRKDLGLHNDLLTETLFRLHEEGVITNKYKTIDTGRTVVSQAHGSQDLYEFIDRNPILEFKSGSYINDPQVLAKIDNLITVVGSLKVDLTGQVATDSISTKFYGGVWSDIESILGAKLSKGGKPIVIQPSKSLHGRSNIVLALPPGTGVSVTRSDVEYIVTEYGVAYIYGKSIRERCLALIDIAHPDFRDELLEQAKAAGYISQSQPGKFSKNSYPKQFECNHTTKSGKKVLVRPIKPVDEDNLRKFFHNLSDQSIYLRYFRRMKSMPQRILQKTADIDYSRDMAIVVLSPPDAYQHDIVGIAQWISDPRGLHIPEIAFQVRDDWQGEGLGKYLFRKIMAAAKTMGIMKLKADVLATNKAMNVTFEKSGIPIMKSSDFGVITYTFDLEAVDLSTLQDS</sequence>
<dbReference type="OrthoDB" id="10250396at2759"/>
<dbReference type="AlphaFoldDB" id="A0A9K3PKJ0"/>
<accession>A0A9K3PKJ0</accession>
<evidence type="ECO:0000259" key="2">
    <source>
        <dbReference type="PROSITE" id="PS51186"/>
    </source>
</evidence>
<feature type="domain" description="N-acetyltransferase" evidence="2">
    <location>
        <begin position="484"/>
        <end position="641"/>
    </location>
</feature>
<keyword evidence="1" id="KW-0808">Transferase</keyword>
<protein>
    <submittedName>
        <fullName evidence="3">Acetyl-CoA c-acetyltransferase</fullName>
    </submittedName>
</protein>
<dbReference type="PANTHER" id="PTHR21432:SF20">
    <property type="entry name" value="ACETYL-COA HYDROLASE"/>
    <property type="match status" value="1"/>
</dbReference>
<organism evidence="3 4">
    <name type="scientific">Nitzschia inconspicua</name>
    <dbReference type="NCBI Taxonomy" id="303405"/>
    <lineage>
        <taxon>Eukaryota</taxon>
        <taxon>Sar</taxon>
        <taxon>Stramenopiles</taxon>
        <taxon>Ochrophyta</taxon>
        <taxon>Bacillariophyta</taxon>
        <taxon>Bacillariophyceae</taxon>
        <taxon>Bacillariophycidae</taxon>
        <taxon>Bacillariales</taxon>
        <taxon>Bacillariaceae</taxon>
        <taxon>Nitzschia</taxon>
    </lineage>
</organism>
<dbReference type="Pfam" id="PF13336">
    <property type="entry name" value="AcetylCoA_hyd_C"/>
    <property type="match status" value="1"/>
</dbReference>
<dbReference type="Proteomes" id="UP000693970">
    <property type="component" value="Unassembled WGS sequence"/>
</dbReference>
<dbReference type="Pfam" id="PF00583">
    <property type="entry name" value="Acetyltransf_1"/>
    <property type="match status" value="1"/>
</dbReference>
<reference evidence="3" key="2">
    <citation type="submission" date="2021-04" db="EMBL/GenBank/DDBJ databases">
        <authorList>
            <person name="Podell S."/>
        </authorList>
    </citation>
    <scope>NUCLEOTIDE SEQUENCE</scope>
    <source>
        <strain evidence="3">Hildebrandi</strain>
    </source>
</reference>
<evidence type="ECO:0000256" key="1">
    <source>
        <dbReference type="ARBA" id="ARBA00022679"/>
    </source>
</evidence>
<proteinExistence type="predicted"/>
<dbReference type="InterPro" id="IPR026888">
    <property type="entry name" value="AcetylCoA_hyd_C"/>
</dbReference>